<dbReference type="HOGENOM" id="CLU_008615_4_0_11"/>
<dbReference type="EMBL" id="CP000481">
    <property type="protein sequence ID" value="ABK53781.1"/>
    <property type="molecule type" value="Genomic_DNA"/>
</dbReference>
<gene>
    <name evidence="3" type="ordered locus">Acel_2009</name>
</gene>
<dbReference type="InterPro" id="IPR001375">
    <property type="entry name" value="Peptidase_S9_cat"/>
</dbReference>
<dbReference type="AlphaFoldDB" id="A0LWH1"/>
<dbReference type="EC" id="3.4.19.1" evidence="3"/>
<accession>A0LWH1</accession>
<feature type="domain" description="Peptidase S9 prolyl oligopeptidase catalytic" evidence="2">
    <location>
        <begin position="400"/>
        <end position="604"/>
    </location>
</feature>
<dbReference type="ESTHER" id="acice-q2e0x1">
    <property type="family name" value="Prolyl_oligopeptidase_S9"/>
</dbReference>
<evidence type="ECO:0000259" key="2">
    <source>
        <dbReference type="Pfam" id="PF00326"/>
    </source>
</evidence>
<dbReference type="PANTHER" id="PTHR42776:SF27">
    <property type="entry name" value="DIPEPTIDYL PEPTIDASE FAMILY MEMBER 6"/>
    <property type="match status" value="1"/>
</dbReference>
<evidence type="ECO:0000256" key="1">
    <source>
        <dbReference type="ARBA" id="ARBA00022801"/>
    </source>
</evidence>
<dbReference type="PANTHER" id="PTHR42776">
    <property type="entry name" value="SERINE PEPTIDASE S9 FAMILY MEMBER"/>
    <property type="match status" value="1"/>
</dbReference>
<dbReference type="RefSeq" id="WP_011720844.1">
    <property type="nucleotide sequence ID" value="NC_008578.1"/>
</dbReference>
<evidence type="ECO:0000313" key="4">
    <source>
        <dbReference type="Proteomes" id="UP000008221"/>
    </source>
</evidence>
<dbReference type="InParanoid" id="A0LWH1"/>
<protein>
    <submittedName>
        <fullName evidence="3">Acylaminoacyl-peptidase</fullName>
        <ecNumber evidence="3">3.4.19.1</ecNumber>
    </submittedName>
</protein>
<evidence type="ECO:0000313" key="3">
    <source>
        <dbReference type="EMBL" id="ABK53781.1"/>
    </source>
</evidence>
<organism evidence="3 4">
    <name type="scientific">Acidothermus cellulolyticus (strain ATCC 43068 / DSM 8971 / 11B)</name>
    <dbReference type="NCBI Taxonomy" id="351607"/>
    <lineage>
        <taxon>Bacteria</taxon>
        <taxon>Bacillati</taxon>
        <taxon>Actinomycetota</taxon>
        <taxon>Actinomycetes</taxon>
        <taxon>Acidothermales</taxon>
        <taxon>Acidothermaceae</taxon>
        <taxon>Acidothermus</taxon>
    </lineage>
</organism>
<dbReference type="Proteomes" id="UP000008221">
    <property type="component" value="Chromosome"/>
</dbReference>
<keyword evidence="4" id="KW-1185">Reference proteome</keyword>
<dbReference type="GO" id="GO:0004252">
    <property type="term" value="F:serine-type endopeptidase activity"/>
    <property type="evidence" value="ECO:0007669"/>
    <property type="project" value="TreeGrafter"/>
</dbReference>
<keyword evidence="1 3" id="KW-0378">Hydrolase</keyword>
<dbReference type="SUPFAM" id="SSF82171">
    <property type="entry name" value="DPP6 N-terminal domain-like"/>
    <property type="match status" value="1"/>
</dbReference>
<dbReference type="Gene3D" id="2.120.10.30">
    <property type="entry name" value="TolB, C-terminal domain"/>
    <property type="match status" value="1"/>
</dbReference>
<dbReference type="GO" id="GO:0008242">
    <property type="term" value="F:omega peptidase activity"/>
    <property type="evidence" value="ECO:0007669"/>
    <property type="project" value="UniProtKB-EC"/>
</dbReference>
<dbReference type="KEGG" id="ace:Acel_2009"/>
<dbReference type="Gene3D" id="3.40.50.1820">
    <property type="entry name" value="alpha/beta hydrolase"/>
    <property type="match status" value="1"/>
</dbReference>
<dbReference type="GO" id="GO:0006508">
    <property type="term" value="P:proteolysis"/>
    <property type="evidence" value="ECO:0007669"/>
    <property type="project" value="InterPro"/>
</dbReference>
<dbReference type="SUPFAM" id="SSF53474">
    <property type="entry name" value="alpha/beta-Hydrolases"/>
    <property type="match status" value="1"/>
</dbReference>
<dbReference type="STRING" id="351607.Acel_2009"/>
<sequence>MTESTPTTPPNEPAWQLRFRAARMTLPRWARLRPERSIFTSNASGTVEIYAWDRSRGTIHQLTKRPAGTYLAAIDPAGEQVWWFDDDGGNEFGVWRRQPFPADVPDDARRSALPASSDLPPSYPAGLALGRSGTAVLGRCTDAATSVHLVRPDGSAHQLIPDLADGEVGALSADGRLLALAHAEHGDARHKALRVVALDDSGTRTVADLWDGPGLGLTVVDFAPRDGDPRLLVLHERRGRVQPLVWNPLTGEQFDPDIDLPGDMYAEWYPDGAALLVGHDVHARTELYRFDLASGAWTRIPTRAGTISGATVRPDGVVEFLWSSSAEPPAVVDDTGRVVIQPPGPAAPASVPATDAWVDGPGGRIHALISRPPGKPPYPTVFLVHGGPASHDTDSFTPAVAAWVDAGFAVVRVNYRGSTGYGKAWRDAIEGRPGLTELADLRAVRDWAVTTGLSDPRRLVLAGGSWGGYLTLLGIGVMPDAWSVGIASVPVADYVTAYYEEMEPLKAFDRALFGGTPEEVPERYREASPITYIDQVRAPVFILAGENDPRCPIRQVENYVDALARRGITHEVYRFDAGHGSLVTEERIRQVGKEIAFALRHLGMHRDAFAEFATLAAP</sequence>
<dbReference type="eggNOG" id="COG1506">
    <property type="taxonomic scope" value="Bacteria"/>
</dbReference>
<reference evidence="3 4" key="1">
    <citation type="journal article" date="2009" name="Genome Res.">
        <title>Complete genome of the cellulolytic thermophile Acidothermus cellulolyticus 11B provides insights into its ecophysiological and evolutionary adaptations.</title>
        <authorList>
            <person name="Barabote R.D."/>
            <person name="Xie G."/>
            <person name="Leu D.H."/>
            <person name="Normand P."/>
            <person name="Necsulea A."/>
            <person name="Daubin V."/>
            <person name="Medigue C."/>
            <person name="Adney W.S."/>
            <person name="Xu X.C."/>
            <person name="Lapidus A."/>
            <person name="Parales R.E."/>
            <person name="Detter C."/>
            <person name="Pujic P."/>
            <person name="Bruce D."/>
            <person name="Lavire C."/>
            <person name="Challacombe J.F."/>
            <person name="Brettin T.S."/>
            <person name="Berry A.M."/>
        </authorList>
    </citation>
    <scope>NUCLEOTIDE SEQUENCE [LARGE SCALE GENOMIC DNA]</scope>
    <source>
        <strain evidence="4">ATCC 43068 / DSM 8971 / 11B</strain>
    </source>
</reference>
<proteinExistence type="predicted"/>
<dbReference type="InterPro" id="IPR011042">
    <property type="entry name" value="6-blade_b-propeller_TolB-like"/>
</dbReference>
<name>A0LWH1_ACIC1</name>
<dbReference type="InterPro" id="IPR029058">
    <property type="entry name" value="AB_hydrolase_fold"/>
</dbReference>
<dbReference type="Pfam" id="PF00326">
    <property type="entry name" value="Peptidase_S9"/>
    <property type="match status" value="1"/>
</dbReference>